<dbReference type="InterPro" id="IPR011006">
    <property type="entry name" value="CheY-like_superfamily"/>
</dbReference>
<proteinExistence type="predicted"/>
<dbReference type="Gene3D" id="3.20.20.450">
    <property type="entry name" value="EAL domain"/>
    <property type="match status" value="1"/>
</dbReference>
<evidence type="ECO:0000256" key="1">
    <source>
        <dbReference type="PROSITE-ProRule" id="PRU00169"/>
    </source>
</evidence>
<dbReference type="GO" id="GO:0000160">
    <property type="term" value="P:phosphorelay signal transduction system"/>
    <property type="evidence" value="ECO:0007669"/>
    <property type="project" value="InterPro"/>
</dbReference>
<dbReference type="Proteomes" id="UP001139559">
    <property type="component" value="Unassembled WGS sequence"/>
</dbReference>
<evidence type="ECO:0000313" key="5">
    <source>
        <dbReference type="Proteomes" id="UP001139559"/>
    </source>
</evidence>
<feature type="domain" description="Response regulatory" evidence="2">
    <location>
        <begin position="6"/>
        <end position="126"/>
    </location>
</feature>
<dbReference type="InterPro" id="IPR035919">
    <property type="entry name" value="EAL_sf"/>
</dbReference>
<feature type="modified residue" description="4-aspartylphosphate" evidence="1">
    <location>
        <position position="56"/>
    </location>
</feature>
<dbReference type="AlphaFoldDB" id="A0A9X2BH25"/>
<dbReference type="RefSeq" id="WP_248008551.1">
    <property type="nucleotide sequence ID" value="NZ_JAJHVV010000005.1"/>
</dbReference>
<evidence type="ECO:0000259" key="3">
    <source>
        <dbReference type="PROSITE" id="PS50883"/>
    </source>
</evidence>
<dbReference type="PANTHER" id="PTHR33121:SF70">
    <property type="entry name" value="SIGNALING PROTEIN YKOW"/>
    <property type="match status" value="1"/>
</dbReference>
<comment type="caution">
    <text evidence="4">The sequence shown here is derived from an EMBL/GenBank/DDBJ whole genome shotgun (WGS) entry which is preliminary data.</text>
</comment>
<dbReference type="Pfam" id="PF00563">
    <property type="entry name" value="EAL"/>
    <property type="match status" value="1"/>
</dbReference>
<dbReference type="InterPro" id="IPR050706">
    <property type="entry name" value="Cyclic-di-GMP_PDE-like"/>
</dbReference>
<dbReference type="Gene3D" id="3.40.50.2300">
    <property type="match status" value="1"/>
</dbReference>
<dbReference type="PROSITE" id="PS50883">
    <property type="entry name" value="EAL"/>
    <property type="match status" value="1"/>
</dbReference>
<keyword evidence="1" id="KW-0597">Phosphoprotein</keyword>
<evidence type="ECO:0000259" key="2">
    <source>
        <dbReference type="PROSITE" id="PS50110"/>
    </source>
</evidence>
<dbReference type="SUPFAM" id="SSF141868">
    <property type="entry name" value="EAL domain-like"/>
    <property type="match status" value="1"/>
</dbReference>
<evidence type="ECO:0000313" key="4">
    <source>
        <dbReference type="EMBL" id="MCK6263464.1"/>
    </source>
</evidence>
<dbReference type="SMART" id="SM00448">
    <property type="entry name" value="REC"/>
    <property type="match status" value="1"/>
</dbReference>
<dbReference type="SMART" id="SM00052">
    <property type="entry name" value="EAL"/>
    <property type="match status" value="1"/>
</dbReference>
<sequence length="399" mass="44567">MSDLSYILVIEDDPFQQMVIESMIKKCDSIPVKSVSNGLLALQELKQAMPRLVVCDLHMPVMDGVDFLYELSKQIETPPVCILSSVEVEIQRSVLEMANKYGIDNVISVNKPLSVSKIEHALSLIERGLVKSKVKVDKSPLQFSSAELKSAIEQGEVQPFFQPQISSQTESIVSLEALARWVHPKHGLLSPFHFIEQLSEYNLDYELFKCMLSQSVVVASSLRKQGRALNISVNATPSDLLQEGFLPFVVELLKEHDFPTRLLTIEITETQVTKEEAKLLYIVSKLRINGIELAIDDFGTGNSSLSQLISSPFTELKIDLSFVKEMLTSEKHMAAVSSSIMLAKNLKLKTVAEGVETKEQAEKLSELGCDLMQGYYFYKPLSVDQLMTCLDTSTNKPRA</sequence>
<dbReference type="InterPro" id="IPR001633">
    <property type="entry name" value="EAL_dom"/>
</dbReference>
<reference evidence="4" key="1">
    <citation type="submission" date="2021-11" db="EMBL/GenBank/DDBJ databases">
        <title>Vibrio ZSDE26 sp. nov. and Vibrio ZSDZ34 sp. nov., isolated from coastal seawater in Qingdao.</title>
        <authorList>
            <person name="Zhang P."/>
        </authorList>
    </citation>
    <scope>NUCLEOTIDE SEQUENCE</scope>
    <source>
        <strain evidence="4">ZSDE26</strain>
    </source>
</reference>
<protein>
    <submittedName>
        <fullName evidence="4">EAL domain-containing protein</fullName>
    </submittedName>
</protein>
<name>A0A9X2BH25_9VIBR</name>
<dbReference type="CDD" id="cd17546">
    <property type="entry name" value="REC_hyHK_CKI1_RcsC-like"/>
    <property type="match status" value="1"/>
</dbReference>
<dbReference type="PANTHER" id="PTHR33121">
    <property type="entry name" value="CYCLIC DI-GMP PHOSPHODIESTERASE PDEF"/>
    <property type="match status" value="1"/>
</dbReference>
<dbReference type="EMBL" id="JAJHVV010000005">
    <property type="protein sequence ID" value="MCK6263464.1"/>
    <property type="molecule type" value="Genomic_DNA"/>
</dbReference>
<dbReference type="PROSITE" id="PS50110">
    <property type="entry name" value="RESPONSE_REGULATORY"/>
    <property type="match status" value="1"/>
</dbReference>
<dbReference type="SUPFAM" id="SSF52172">
    <property type="entry name" value="CheY-like"/>
    <property type="match status" value="1"/>
</dbReference>
<dbReference type="GO" id="GO:0071111">
    <property type="term" value="F:cyclic-guanylate-specific phosphodiesterase activity"/>
    <property type="evidence" value="ECO:0007669"/>
    <property type="project" value="InterPro"/>
</dbReference>
<feature type="domain" description="EAL" evidence="3">
    <location>
        <begin position="141"/>
        <end position="394"/>
    </location>
</feature>
<dbReference type="CDD" id="cd01948">
    <property type="entry name" value="EAL"/>
    <property type="match status" value="1"/>
</dbReference>
<dbReference type="Pfam" id="PF00072">
    <property type="entry name" value="Response_reg"/>
    <property type="match status" value="1"/>
</dbReference>
<organism evidence="4 5">
    <name type="scientific">Vibrio amylolyticus</name>
    <dbReference type="NCBI Taxonomy" id="2847292"/>
    <lineage>
        <taxon>Bacteria</taxon>
        <taxon>Pseudomonadati</taxon>
        <taxon>Pseudomonadota</taxon>
        <taxon>Gammaproteobacteria</taxon>
        <taxon>Vibrionales</taxon>
        <taxon>Vibrionaceae</taxon>
        <taxon>Vibrio</taxon>
    </lineage>
</organism>
<accession>A0A9X2BH25</accession>
<dbReference type="InterPro" id="IPR001789">
    <property type="entry name" value="Sig_transdc_resp-reg_receiver"/>
</dbReference>
<gene>
    <name evidence="4" type="ORF">KP803_09280</name>
</gene>
<keyword evidence="5" id="KW-1185">Reference proteome</keyword>